<dbReference type="Pfam" id="PF04055">
    <property type="entry name" value="Radical_SAM"/>
    <property type="match status" value="1"/>
</dbReference>
<sequence>MASNIRISTETFRVGLLITEQCNVECSHCWFSSGPDRRAQMKLDEAIGYIDQAREIPSVEWISFTGGEPFLLPEMLLKLVDYASDRGLYTECVTNCFWARTEEEAVGRLDPLADAGLDVVNISADDFHQSHIPFDRVHNCYEAAKSVGLKVVIMCAVARSSGLTVEEVVRRLDDGEISIVGGEKPLETMSAIAVETGFIPVGRGAEVPEDEWLIGKGSLEGPCKVVLRDVAIDPRGWVLPCCSAAGLAQMARVGNAKLQKLGNLLNAAGKRTLFRVLSAEGPVGLKRLLGSPRANYVNRCHLCHEVLTDPRLGKVL</sequence>
<keyword evidence="2" id="KW-0479">Metal-binding</keyword>
<dbReference type="InterPro" id="IPR050377">
    <property type="entry name" value="Radical_SAM_PqqE_MftC-like"/>
</dbReference>
<dbReference type="PANTHER" id="PTHR11228:SF34">
    <property type="entry name" value="TUNGSTEN-CONTAINING ALDEHYDE FERREDOXIN OXIDOREDUCTASE COFACTOR MODIFYING PROTEIN"/>
    <property type="match status" value="1"/>
</dbReference>
<organism evidence="6 7">
    <name type="scientific">miscellaneous Crenarchaeota group-15 archaeon DG-45</name>
    <dbReference type="NCBI Taxonomy" id="1685127"/>
    <lineage>
        <taxon>Archaea</taxon>
        <taxon>Candidatus Bathyarchaeota</taxon>
        <taxon>MCG-15</taxon>
    </lineage>
</organism>
<dbReference type="CDD" id="cd21109">
    <property type="entry name" value="SPASM"/>
    <property type="match status" value="1"/>
</dbReference>
<evidence type="ECO:0000256" key="2">
    <source>
        <dbReference type="ARBA" id="ARBA00022723"/>
    </source>
</evidence>
<dbReference type="InterPro" id="IPR007197">
    <property type="entry name" value="rSAM"/>
</dbReference>
<dbReference type="Gene3D" id="3.20.20.70">
    <property type="entry name" value="Aldolase class I"/>
    <property type="match status" value="1"/>
</dbReference>
<name>A0A0M0BM00_9ARCH</name>
<dbReference type="InterPro" id="IPR058240">
    <property type="entry name" value="rSAM_sf"/>
</dbReference>
<dbReference type="GO" id="GO:0051536">
    <property type="term" value="F:iron-sulfur cluster binding"/>
    <property type="evidence" value="ECO:0007669"/>
    <property type="project" value="UniProtKB-KW"/>
</dbReference>
<protein>
    <recommendedName>
        <fullName evidence="5">Radical SAM core domain-containing protein</fullName>
    </recommendedName>
</protein>
<dbReference type="CDD" id="cd01335">
    <property type="entry name" value="Radical_SAM"/>
    <property type="match status" value="1"/>
</dbReference>
<dbReference type="SFLD" id="SFLDS00029">
    <property type="entry name" value="Radical_SAM"/>
    <property type="match status" value="1"/>
</dbReference>
<keyword evidence="1" id="KW-0949">S-adenosyl-L-methionine</keyword>
<dbReference type="PANTHER" id="PTHR11228">
    <property type="entry name" value="RADICAL SAM DOMAIN PROTEIN"/>
    <property type="match status" value="1"/>
</dbReference>
<evidence type="ECO:0000259" key="5">
    <source>
        <dbReference type="PROSITE" id="PS51918"/>
    </source>
</evidence>
<accession>A0A0M0BM00</accession>
<reference evidence="6 7" key="1">
    <citation type="submission" date="2015-06" db="EMBL/GenBank/DDBJ databases">
        <title>New insights into the roles of widespread benthic archaea in carbon and nitrogen cycling.</title>
        <authorList>
            <person name="Lazar C.S."/>
            <person name="Baker B.J."/>
            <person name="Seitz K.W."/>
            <person name="Hyde A.S."/>
            <person name="Dick G.J."/>
            <person name="Hinrichs K.-U."/>
            <person name="Teske A.P."/>
        </authorList>
    </citation>
    <scope>NUCLEOTIDE SEQUENCE [LARGE SCALE GENOMIC DNA]</scope>
    <source>
        <strain evidence="6">DG-45</strain>
    </source>
</reference>
<keyword evidence="3" id="KW-0408">Iron</keyword>
<gene>
    <name evidence="6" type="ORF">AC482_06460</name>
</gene>
<dbReference type="SUPFAM" id="SSF102114">
    <property type="entry name" value="Radical SAM enzymes"/>
    <property type="match status" value="1"/>
</dbReference>
<evidence type="ECO:0000256" key="1">
    <source>
        <dbReference type="ARBA" id="ARBA00022691"/>
    </source>
</evidence>
<evidence type="ECO:0000313" key="7">
    <source>
        <dbReference type="Proteomes" id="UP000037210"/>
    </source>
</evidence>
<comment type="caution">
    <text evidence="6">The sequence shown here is derived from an EMBL/GenBank/DDBJ whole genome shotgun (WGS) entry which is preliminary data.</text>
</comment>
<dbReference type="GO" id="GO:0046872">
    <property type="term" value="F:metal ion binding"/>
    <property type="evidence" value="ECO:0007669"/>
    <property type="project" value="UniProtKB-KW"/>
</dbReference>
<dbReference type="PROSITE" id="PS51918">
    <property type="entry name" value="RADICAL_SAM"/>
    <property type="match status" value="1"/>
</dbReference>
<dbReference type="SFLD" id="SFLDG01067">
    <property type="entry name" value="SPASM/twitch_domain_containing"/>
    <property type="match status" value="1"/>
</dbReference>
<keyword evidence="4" id="KW-0411">Iron-sulfur</keyword>
<dbReference type="EMBL" id="LFWZ01000064">
    <property type="protein sequence ID" value="KON29434.1"/>
    <property type="molecule type" value="Genomic_DNA"/>
</dbReference>
<evidence type="ECO:0000313" key="6">
    <source>
        <dbReference type="EMBL" id="KON29434.1"/>
    </source>
</evidence>
<dbReference type="InterPro" id="IPR013785">
    <property type="entry name" value="Aldolase_TIM"/>
</dbReference>
<dbReference type="AlphaFoldDB" id="A0A0M0BM00"/>
<dbReference type="Proteomes" id="UP000037210">
    <property type="component" value="Unassembled WGS sequence"/>
</dbReference>
<dbReference type="GO" id="GO:0003824">
    <property type="term" value="F:catalytic activity"/>
    <property type="evidence" value="ECO:0007669"/>
    <property type="project" value="InterPro"/>
</dbReference>
<feature type="domain" description="Radical SAM core" evidence="5">
    <location>
        <begin position="8"/>
        <end position="229"/>
    </location>
</feature>
<evidence type="ECO:0000256" key="3">
    <source>
        <dbReference type="ARBA" id="ARBA00023004"/>
    </source>
</evidence>
<evidence type="ECO:0000256" key="4">
    <source>
        <dbReference type="ARBA" id="ARBA00023014"/>
    </source>
</evidence>
<proteinExistence type="predicted"/>